<name>A0A1L9UPS8_ASPBC</name>
<keyword evidence="1" id="KW-1133">Transmembrane helix</keyword>
<dbReference type="RefSeq" id="XP_067480899.1">
    <property type="nucleotide sequence ID" value="XM_067626679.1"/>
</dbReference>
<evidence type="ECO:0000313" key="4">
    <source>
        <dbReference type="Proteomes" id="UP000184499"/>
    </source>
</evidence>
<gene>
    <name evidence="3" type="ORF">ASPBRDRAFT_511701</name>
</gene>
<dbReference type="GeneID" id="93579167"/>
<sequence>MMGGTQLVFIWIFFAYSFCKNINLQRPQDFSPGGCKEPCEDATTPCQATGVSSQQRNRSGCSASQAQDVSLWINFNIMVGTVELSFPLSIVALLGLFHLFLFAGLFISIYVVIETQVAALKAFLANMEPKSTELVAVSKNMNLAIDAKVSLFNGVKKLFGLNISFLV</sequence>
<evidence type="ECO:0000256" key="2">
    <source>
        <dbReference type="SAM" id="SignalP"/>
    </source>
</evidence>
<dbReference type="Proteomes" id="UP000184499">
    <property type="component" value="Unassembled WGS sequence"/>
</dbReference>
<feature type="chain" id="PRO_5012996354" description="ABC transmembrane type-1 domain-containing protein" evidence="2">
    <location>
        <begin position="20"/>
        <end position="167"/>
    </location>
</feature>
<protein>
    <recommendedName>
        <fullName evidence="5">ABC transmembrane type-1 domain-containing protein</fullName>
    </recommendedName>
</protein>
<dbReference type="EMBL" id="KV878682">
    <property type="protein sequence ID" value="OJJ73651.1"/>
    <property type="molecule type" value="Genomic_DNA"/>
</dbReference>
<dbReference type="STRING" id="767769.A0A1L9UPS8"/>
<accession>A0A1L9UPS8</accession>
<evidence type="ECO:0000256" key="1">
    <source>
        <dbReference type="SAM" id="Phobius"/>
    </source>
</evidence>
<reference evidence="4" key="1">
    <citation type="journal article" date="2017" name="Genome Biol.">
        <title>Comparative genomics reveals high biological diversity and specific adaptations in the industrially and medically important fungal genus Aspergillus.</title>
        <authorList>
            <person name="de Vries R.P."/>
            <person name="Riley R."/>
            <person name="Wiebenga A."/>
            <person name="Aguilar-Osorio G."/>
            <person name="Amillis S."/>
            <person name="Uchima C.A."/>
            <person name="Anderluh G."/>
            <person name="Asadollahi M."/>
            <person name="Askin M."/>
            <person name="Barry K."/>
            <person name="Battaglia E."/>
            <person name="Bayram O."/>
            <person name="Benocci T."/>
            <person name="Braus-Stromeyer S.A."/>
            <person name="Caldana C."/>
            <person name="Canovas D."/>
            <person name="Cerqueira G.C."/>
            <person name="Chen F."/>
            <person name="Chen W."/>
            <person name="Choi C."/>
            <person name="Clum A."/>
            <person name="Dos Santos R.A."/>
            <person name="Damasio A.R."/>
            <person name="Diallinas G."/>
            <person name="Emri T."/>
            <person name="Fekete E."/>
            <person name="Flipphi M."/>
            <person name="Freyberg S."/>
            <person name="Gallo A."/>
            <person name="Gournas C."/>
            <person name="Habgood R."/>
            <person name="Hainaut M."/>
            <person name="Harispe M.L."/>
            <person name="Henrissat B."/>
            <person name="Hilden K.S."/>
            <person name="Hope R."/>
            <person name="Hossain A."/>
            <person name="Karabika E."/>
            <person name="Karaffa L."/>
            <person name="Karanyi Z."/>
            <person name="Krasevec N."/>
            <person name="Kuo A."/>
            <person name="Kusch H."/>
            <person name="LaButti K."/>
            <person name="Lagendijk E.L."/>
            <person name="Lapidus A."/>
            <person name="Levasseur A."/>
            <person name="Lindquist E."/>
            <person name="Lipzen A."/>
            <person name="Logrieco A.F."/>
            <person name="MacCabe A."/>
            <person name="Maekelae M.R."/>
            <person name="Malavazi I."/>
            <person name="Melin P."/>
            <person name="Meyer V."/>
            <person name="Mielnichuk N."/>
            <person name="Miskei M."/>
            <person name="Molnar A.P."/>
            <person name="Mule G."/>
            <person name="Ngan C.Y."/>
            <person name="Orejas M."/>
            <person name="Orosz E."/>
            <person name="Ouedraogo J.P."/>
            <person name="Overkamp K.M."/>
            <person name="Park H.-S."/>
            <person name="Perrone G."/>
            <person name="Piumi F."/>
            <person name="Punt P.J."/>
            <person name="Ram A.F."/>
            <person name="Ramon A."/>
            <person name="Rauscher S."/>
            <person name="Record E."/>
            <person name="Riano-Pachon D.M."/>
            <person name="Robert V."/>
            <person name="Roehrig J."/>
            <person name="Ruller R."/>
            <person name="Salamov A."/>
            <person name="Salih N.S."/>
            <person name="Samson R.A."/>
            <person name="Sandor E."/>
            <person name="Sanguinetti M."/>
            <person name="Schuetze T."/>
            <person name="Sepcic K."/>
            <person name="Shelest E."/>
            <person name="Sherlock G."/>
            <person name="Sophianopoulou V."/>
            <person name="Squina F.M."/>
            <person name="Sun H."/>
            <person name="Susca A."/>
            <person name="Todd R.B."/>
            <person name="Tsang A."/>
            <person name="Unkles S.E."/>
            <person name="van de Wiele N."/>
            <person name="van Rossen-Uffink D."/>
            <person name="Oliveira J.V."/>
            <person name="Vesth T.C."/>
            <person name="Visser J."/>
            <person name="Yu J.-H."/>
            <person name="Zhou M."/>
            <person name="Andersen M.R."/>
            <person name="Archer D.B."/>
            <person name="Baker S.E."/>
            <person name="Benoit I."/>
            <person name="Brakhage A.A."/>
            <person name="Braus G.H."/>
            <person name="Fischer R."/>
            <person name="Frisvad J.C."/>
            <person name="Goldman G.H."/>
            <person name="Houbraken J."/>
            <person name="Oakley B."/>
            <person name="Pocsi I."/>
            <person name="Scazzocchio C."/>
            <person name="Seiboth B."/>
            <person name="vanKuyk P.A."/>
            <person name="Wortman J."/>
            <person name="Dyer P.S."/>
            <person name="Grigoriev I.V."/>
        </authorList>
    </citation>
    <scope>NUCLEOTIDE SEQUENCE [LARGE SCALE GENOMIC DNA]</scope>
    <source>
        <strain evidence="4">CBS 101740 / IMI 381727 / IBT 21946</strain>
    </source>
</reference>
<dbReference type="AlphaFoldDB" id="A0A1L9UPS8"/>
<proteinExistence type="predicted"/>
<keyword evidence="4" id="KW-1185">Reference proteome</keyword>
<evidence type="ECO:0008006" key="5">
    <source>
        <dbReference type="Google" id="ProtNLM"/>
    </source>
</evidence>
<feature type="signal peptide" evidence="2">
    <location>
        <begin position="1"/>
        <end position="19"/>
    </location>
</feature>
<keyword evidence="1" id="KW-0472">Membrane</keyword>
<feature type="transmembrane region" description="Helical" evidence="1">
    <location>
        <begin position="88"/>
        <end position="113"/>
    </location>
</feature>
<dbReference type="VEuPathDB" id="FungiDB:ASPBRDRAFT_511701"/>
<dbReference type="OrthoDB" id="46159at2759"/>
<evidence type="ECO:0000313" key="3">
    <source>
        <dbReference type="EMBL" id="OJJ73651.1"/>
    </source>
</evidence>
<keyword evidence="2" id="KW-0732">Signal</keyword>
<keyword evidence="1" id="KW-0812">Transmembrane</keyword>
<organism evidence="3 4">
    <name type="scientific">Aspergillus brasiliensis (strain CBS 101740 / IMI 381727 / IBT 21946)</name>
    <dbReference type="NCBI Taxonomy" id="767769"/>
    <lineage>
        <taxon>Eukaryota</taxon>
        <taxon>Fungi</taxon>
        <taxon>Dikarya</taxon>
        <taxon>Ascomycota</taxon>
        <taxon>Pezizomycotina</taxon>
        <taxon>Eurotiomycetes</taxon>
        <taxon>Eurotiomycetidae</taxon>
        <taxon>Eurotiales</taxon>
        <taxon>Aspergillaceae</taxon>
        <taxon>Aspergillus</taxon>
        <taxon>Aspergillus subgen. Circumdati</taxon>
    </lineage>
</organism>